<evidence type="ECO:0000256" key="3">
    <source>
        <dbReference type="ARBA" id="ARBA00022692"/>
    </source>
</evidence>
<dbReference type="OrthoDB" id="3176438at2"/>
<keyword evidence="3 6" id="KW-0812">Transmembrane</keyword>
<dbReference type="AlphaFoldDB" id="A0A1I4NCE2"/>
<gene>
    <name evidence="7" type="ORF">SAMN04490355_104430</name>
</gene>
<reference evidence="8" key="1">
    <citation type="submission" date="2016-10" db="EMBL/GenBank/DDBJ databases">
        <authorList>
            <person name="Varghese N."/>
            <person name="Submissions S."/>
        </authorList>
    </citation>
    <scope>NUCLEOTIDE SEQUENCE [LARGE SCALE GENOMIC DNA]</scope>
    <source>
        <strain evidence="8">DSM 13327</strain>
    </source>
</reference>
<evidence type="ECO:0000256" key="2">
    <source>
        <dbReference type="ARBA" id="ARBA00022475"/>
    </source>
</evidence>
<sequence length="125" mass="13912">MHNLLKTVGQIFLLWLIYFISTWIVEFFHLPIPGSVLGMLLLFLLLSGGIIKEEWLALGANPLLKHLSFFFIPIAVGLMEWGKLFTEKGHLLFLPLVISALVALIATGIVVQSLIKSRKQEGGSN</sequence>
<evidence type="ECO:0000313" key="8">
    <source>
        <dbReference type="Proteomes" id="UP000199520"/>
    </source>
</evidence>
<accession>A0A1I4NCE2</accession>
<comment type="subcellular location">
    <subcellularLocation>
        <location evidence="1">Cell membrane</location>
        <topology evidence="1">Multi-pass membrane protein</topology>
    </subcellularLocation>
</comment>
<dbReference type="EMBL" id="FOTS01000044">
    <property type="protein sequence ID" value="SFM13242.1"/>
    <property type="molecule type" value="Genomic_DNA"/>
</dbReference>
<evidence type="ECO:0000313" key="7">
    <source>
        <dbReference type="EMBL" id="SFM13242.1"/>
    </source>
</evidence>
<feature type="transmembrane region" description="Helical" evidence="6">
    <location>
        <begin position="31"/>
        <end position="51"/>
    </location>
</feature>
<evidence type="ECO:0000256" key="1">
    <source>
        <dbReference type="ARBA" id="ARBA00004651"/>
    </source>
</evidence>
<dbReference type="RefSeq" id="WP_090941426.1">
    <property type="nucleotide sequence ID" value="NZ_FOTS01000044.1"/>
</dbReference>
<dbReference type="Pfam" id="PF03788">
    <property type="entry name" value="LrgA"/>
    <property type="match status" value="1"/>
</dbReference>
<dbReference type="GO" id="GO:0005886">
    <property type="term" value="C:plasma membrane"/>
    <property type="evidence" value="ECO:0007669"/>
    <property type="project" value="UniProtKB-SubCell"/>
</dbReference>
<dbReference type="InterPro" id="IPR005538">
    <property type="entry name" value="LrgA/CidA"/>
</dbReference>
<feature type="transmembrane region" description="Helical" evidence="6">
    <location>
        <begin position="63"/>
        <end position="81"/>
    </location>
</feature>
<dbReference type="STRING" id="1123291.SAMN04490355_104430"/>
<dbReference type="PANTHER" id="PTHR33931">
    <property type="entry name" value="HOLIN-LIKE PROTEIN CIDA-RELATED"/>
    <property type="match status" value="1"/>
</dbReference>
<protein>
    <submittedName>
        <fullName evidence="7">Holin-like protein</fullName>
    </submittedName>
</protein>
<keyword evidence="8" id="KW-1185">Reference proteome</keyword>
<feature type="transmembrane region" description="Helical" evidence="6">
    <location>
        <begin position="7"/>
        <end position="25"/>
    </location>
</feature>
<keyword evidence="4 6" id="KW-1133">Transmembrane helix</keyword>
<evidence type="ECO:0000256" key="6">
    <source>
        <dbReference type="SAM" id="Phobius"/>
    </source>
</evidence>
<dbReference type="PANTHER" id="PTHR33931:SF2">
    <property type="entry name" value="HOLIN-LIKE PROTEIN CIDA"/>
    <property type="match status" value="1"/>
</dbReference>
<organism evidence="7 8">
    <name type="scientific">Pelosinus propionicus DSM 13327</name>
    <dbReference type="NCBI Taxonomy" id="1123291"/>
    <lineage>
        <taxon>Bacteria</taxon>
        <taxon>Bacillati</taxon>
        <taxon>Bacillota</taxon>
        <taxon>Negativicutes</taxon>
        <taxon>Selenomonadales</taxon>
        <taxon>Sporomusaceae</taxon>
        <taxon>Pelosinus</taxon>
    </lineage>
</organism>
<dbReference type="NCBIfam" id="NF002460">
    <property type="entry name" value="PRK01658.1"/>
    <property type="match status" value="1"/>
</dbReference>
<dbReference type="Proteomes" id="UP000199520">
    <property type="component" value="Unassembled WGS sequence"/>
</dbReference>
<evidence type="ECO:0000256" key="4">
    <source>
        <dbReference type="ARBA" id="ARBA00022989"/>
    </source>
</evidence>
<keyword evidence="2" id="KW-1003">Cell membrane</keyword>
<keyword evidence="5 6" id="KW-0472">Membrane</keyword>
<name>A0A1I4NCE2_9FIRM</name>
<proteinExistence type="predicted"/>
<feature type="transmembrane region" description="Helical" evidence="6">
    <location>
        <begin position="93"/>
        <end position="115"/>
    </location>
</feature>
<evidence type="ECO:0000256" key="5">
    <source>
        <dbReference type="ARBA" id="ARBA00023136"/>
    </source>
</evidence>